<dbReference type="EMBL" id="RAVZ01000032">
    <property type="protein sequence ID" value="RKG92082.1"/>
    <property type="molecule type" value="Genomic_DNA"/>
</dbReference>
<evidence type="ECO:0000313" key="3">
    <source>
        <dbReference type="Proteomes" id="UP000268094"/>
    </source>
</evidence>
<dbReference type="Proteomes" id="UP000268094">
    <property type="component" value="Unassembled WGS sequence"/>
</dbReference>
<protein>
    <submittedName>
        <fullName evidence="2">Uncharacterized protein</fullName>
    </submittedName>
</protein>
<keyword evidence="1" id="KW-1133">Transmembrane helix</keyword>
<reference evidence="3" key="1">
    <citation type="submission" date="2018-09" db="EMBL/GenBank/DDBJ databases">
        <authorList>
            <person name="Livingstone P.G."/>
            <person name="Whitworth D.E."/>
        </authorList>
    </citation>
    <scope>NUCLEOTIDE SEQUENCE [LARGE SCALE GENOMIC DNA]</scope>
    <source>
        <strain evidence="3">CA054A</strain>
    </source>
</reference>
<keyword evidence="3" id="KW-1185">Reference proteome</keyword>
<dbReference type="OrthoDB" id="5526559at2"/>
<keyword evidence="1" id="KW-0812">Transmembrane</keyword>
<accession>A0A3A8J8P9</accession>
<feature type="transmembrane region" description="Helical" evidence="1">
    <location>
        <begin position="21"/>
        <end position="41"/>
    </location>
</feature>
<organism evidence="2 3">
    <name type="scientific">Corallococcus terminator</name>
    <dbReference type="NCBI Taxonomy" id="2316733"/>
    <lineage>
        <taxon>Bacteria</taxon>
        <taxon>Pseudomonadati</taxon>
        <taxon>Myxococcota</taxon>
        <taxon>Myxococcia</taxon>
        <taxon>Myxococcales</taxon>
        <taxon>Cystobacterineae</taxon>
        <taxon>Myxococcaceae</taxon>
        <taxon>Corallococcus</taxon>
    </lineage>
</organism>
<comment type="caution">
    <text evidence="2">The sequence shown here is derived from an EMBL/GenBank/DDBJ whole genome shotgun (WGS) entry which is preliminary data.</text>
</comment>
<gene>
    <name evidence="2" type="ORF">D7V88_07340</name>
</gene>
<dbReference type="AlphaFoldDB" id="A0A3A8J8P9"/>
<feature type="transmembrane region" description="Helical" evidence="1">
    <location>
        <begin position="53"/>
        <end position="74"/>
    </location>
</feature>
<keyword evidence="1" id="KW-0472">Membrane</keyword>
<dbReference type="RefSeq" id="WP_120539887.1">
    <property type="nucleotide sequence ID" value="NZ_RAVZ01000032.1"/>
</dbReference>
<feature type="transmembrane region" description="Helical" evidence="1">
    <location>
        <begin position="214"/>
        <end position="237"/>
    </location>
</feature>
<evidence type="ECO:0000313" key="2">
    <source>
        <dbReference type="EMBL" id="RKG92082.1"/>
    </source>
</evidence>
<sequence>MNVDASGPFPVHAFTPRLRALGALLHAGVLGTLCYFTVLLFRDVLAGSQETQPGPLATGLAVGGLLPLIALRLLHLGTRATVTVRPEGLVLTQPGGAHFEIPFEALASVRPWRLPIPGPGLTLMLRTGRAFDYGLELQDPAPLLTALGPLGAAREHPLVRYAQARSAKWRRRWYDWLLKYGFVPGVIAAIFFRAHQYISFGGAFGEWQMYGLQAYLFTFVRTWLPVFLALLLFGCFWRALAEALCFGAAWLGPRWTRHVRTGAEWTCRALYYIALPGFLAMRLLA</sequence>
<proteinExistence type="predicted"/>
<feature type="transmembrane region" description="Helical" evidence="1">
    <location>
        <begin position="176"/>
        <end position="194"/>
    </location>
</feature>
<evidence type="ECO:0000256" key="1">
    <source>
        <dbReference type="SAM" id="Phobius"/>
    </source>
</evidence>
<name>A0A3A8J8P9_9BACT</name>